<dbReference type="Proteomes" id="UP001604336">
    <property type="component" value="Unassembled WGS sequence"/>
</dbReference>
<feature type="compositionally biased region" description="Basic and acidic residues" evidence="1">
    <location>
        <begin position="247"/>
        <end position="262"/>
    </location>
</feature>
<dbReference type="EMBL" id="JBFOLK010000007">
    <property type="protein sequence ID" value="KAL2497689.1"/>
    <property type="molecule type" value="Genomic_DNA"/>
</dbReference>
<evidence type="ECO:0000313" key="4">
    <source>
        <dbReference type="Proteomes" id="UP001604336"/>
    </source>
</evidence>
<protein>
    <submittedName>
        <fullName evidence="3">Sterol 24-C-methyltransferase</fullName>
    </submittedName>
</protein>
<name>A0ABD1SAA9_9LAMI</name>
<feature type="compositionally biased region" description="Basic and acidic residues" evidence="1">
    <location>
        <begin position="205"/>
        <end position="238"/>
    </location>
</feature>
<evidence type="ECO:0000256" key="2">
    <source>
        <dbReference type="SAM" id="Phobius"/>
    </source>
</evidence>
<feature type="compositionally biased region" description="Polar residues" evidence="1">
    <location>
        <begin position="45"/>
        <end position="66"/>
    </location>
</feature>
<feature type="compositionally biased region" description="Basic and acidic residues" evidence="1">
    <location>
        <begin position="162"/>
        <end position="181"/>
    </location>
</feature>
<accession>A0ABD1SAA9</accession>
<proteinExistence type="predicted"/>
<feature type="region of interest" description="Disordered" evidence="1">
    <location>
        <begin position="45"/>
        <end position="283"/>
    </location>
</feature>
<evidence type="ECO:0000313" key="3">
    <source>
        <dbReference type="EMBL" id="KAL2497689.1"/>
    </source>
</evidence>
<feature type="compositionally biased region" description="Basic and acidic residues" evidence="1">
    <location>
        <begin position="88"/>
        <end position="112"/>
    </location>
</feature>
<keyword evidence="2" id="KW-1133">Transmembrane helix</keyword>
<keyword evidence="4" id="KW-1185">Reference proteome</keyword>
<feature type="compositionally biased region" description="Low complexity" evidence="1">
    <location>
        <begin position="265"/>
        <end position="276"/>
    </location>
</feature>
<dbReference type="AlphaFoldDB" id="A0ABD1SAA9"/>
<gene>
    <name evidence="3" type="ORF">Adt_23239</name>
</gene>
<reference evidence="4" key="1">
    <citation type="submission" date="2024-07" db="EMBL/GenBank/DDBJ databases">
        <title>Two chromosome-level genome assemblies of Korean endemic species Abeliophyllum distichum and Forsythia ovata (Oleaceae).</title>
        <authorList>
            <person name="Jang H."/>
        </authorList>
    </citation>
    <scope>NUCLEOTIDE SEQUENCE [LARGE SCALE GENOMIC DNA]</scope>
</reference>
<keyword evidence="2" id="KW-0472">Membrane</keyword>
<feature type="transmembrane region" description="Helical" evidence="2">
    <location>
        <begin position="15"/>
        <end position="36"/>
    </location>
</feature>
<feature type="compositionally biased region" description="Basic and acidic residues" evidence="1">
    <location>
        <begin position="132"/>
        <end position="155"/>
    </location>
</feature>
<evidence type="ECO:0000256" key="1">
    <source>
        <dbReference type="SAM" id="MobiDB-lite"/>
    </source>
</evidence>
<comment type="caution">
    <text evidence="3">The sequence shown here is derived from an EMBL/GenBank/DDBJ whole genome shotgun (WGS) entry which is preliminary data.</text>
</comment>
<sequence length="283" mass="31843">MATGKGRGSKRSSGVSYSTMTTVIFVALCVLGVWVLNSNSFYPPKSTTRSASTMTPRIHSDSISKPSNKKIHPIHIDSSSVHLPGDAIKTDELSRPDDSNESKIPEDTKDLLSDPSRVSMENADEAAGENSFKQETKENVIIDNVNKIESEHDNIDENNENENVKDRDSVVEEETREKMQGEESVEEKENQNALNTQSSVTQNKQVEETTKENPEVSTHEDSQQIENDKHTTGKHDVEEITENVISDEDRHQRIEEHQKQEDEQVQQGQKEGQSQEYTTKGNY</sequence>
<organism evidence="3 4">
    <name type="scientific">Abeliophyllum distichum</name>
    <dbReference type="NCBI Taxonomy" id="126358"/>
    <lineage>
        <taxon>Eukaryota</taxon>
        <taxon>Viridiplantae</taxon>
        <taxon>Streptophyta</taxon>
        <taxon>Embryophyta</taxon>
        <taxon>Tracheophyta</taxon>
        <taxon>Spermatophyta</taxon>
        <taxon>Magnoliopsida</taxon>
        <taxon>eudicotyledons</taxon>
        <taxon>Gunneridae</taxon>
        <taxon>Pentapetalae</taxon>
        <taxon>asterids</taxon>
        <taxon>lamiids</taxon>
        <taxon>Lamiales</taxon>
        <taxon>Oleaceae</taxon>
        <taxon>Forsythieae</taxon>
        <taxon>Abeliophyllum</taxon>
    </lineage>
</organism>
<keyword evidence="2" id="KW-0812">Transmembrane</keyword>
<feature type="compositionally biased region" description="Polar residues" evidence="1">
    <location>
        <begin position="191"/>
        <end position="204"/>
    </location>
</feature>